<dbReference type="PANTHER" id="PTHR43537:SF39">
    <property type="entry name" value="HTH-TYPE TRANSCRIPTIONAL REGULATOR MCBR"/>
    <property type="match status" value="1"/>
</dbReference>
<proteinExistence type="predicted"/>
<dbReference type="Pfam" id="PF07729">
    <property type="entry name" value="FCD"/>
    <property type="match status" value="1"/>
</dbReference>
<dbReference type="InterPro" id="IPR036388">
    <property type="entry name" value="WH-like_DNA-bd_sf"/>
</dbReference>
<protein>
    <submittedName>
        <fullName evidence="5">GntR family transcriptional regulator</fullName>
    </submittedName>
</protein>
<organism evidence="5 6">
    <name type="scientific">Ruegeria spongiae</name>
    <dbReference type="NCBI Taxonomy" id="2942209"/>
    <lineage>
        <taxon>Bacteria</taxon>
        <taxon>Pseudomonadati</taxon>
        <taxon>Pseudomonadota</taxon>
        <taxon>Alphaproteobacteria</taxon>
        <taxon>Rhodobacterales</taxon>
        <taxon>Roseobacteraceae</taxon>
        <taxon>Ruegeria</taxon>
    </lineage>
</organism>
<dbReference type="SUPFAM" id="SSF46785">
    <property type="entry name" value="Winged helix' DNA-binding domain"/>
    <property type="match status" value="1"/>
</dbReference>
<dbReference type="RefSeq" id="WP_249711528.1">
    <property type="nucleotide sequence ID" value="NZ_JAMFMB010000022.1"/>
</dbReference>
<keyword evidence="2" id="KW-0238">DNA-binding</keyword>
<name>A0ABT0Q884_9RHOB</name>
<dbReference type="SMART" id="SM00895">
    <property type="entry name" value="FCD"/>
    <property type="match status" value="1"/>
</dbReference>
<evidence type="ECO:0000313" key="6">
    <source>
        <dbReference type="Proteomes" id="UP001203880"/>
    </source>
</evidence>
<reference evidence="5" key="1">
    <citation type="submission" date="2022-05" db="EMBL/GenBank/DDBJ databases">
        <authorList>
            <person name="Park J.-S."/>
        </authorList>
    </citation>
    <scope>NUCLEOTIDE SEQUENCE</scope>
    <source>
        <strain evidence="5">2012CJ41-6</strain>
    </source>
</reference>
<comment type="caution">
    <text evidence="5">The sequence shown here is derived from an EMBL/GenBank/DDBJ whole genome shotgun (WGS) entry which is preliminary data.</text>
</comment>
<evidence type="ECO:0000259" key="4">
    <source>
        <dbReference type="PROSITE" id="PS50949"/>
    </source>
</evidence>
<dbReference type="InterPro" id="IPR000524">
    <property type="entry name" value="Tscrpt_reg_HTH_GntR"/>
</dbReference>
<evidence type="ECO:0000256" key="2">
    <source>
        <dbReference type="ARBA" id="ARBA00023125"/>
    </source>
</evidence>
<keyword evidence="3" id="KW-0804">Transcription</keyword>
<dbReference type="Proteomes" id="UP001203880">
    <property type="component" value="Unassembled WGS sequence"/>
</dbReference>
<dbReference type="InterPro" id="IPR036390">
    <property type="entry name" value="WH_DNA-bd_sf"/>
</dbReference>
<feature type="domain" description="HTH gntR-type" evidence="4">
    <location>
        <begin position="15"/>
        <end position="82"/>
    </location>
</feature>
<gene>
    <name evidence="5" type="ORF">M3P21_16220</name>
</gene>
<dbReference type="EMBL" id="JAMFMB010000022">
    <property type="protein sequence ID" value="MCL6285079.1"/>
    <property type="molecule type" value="Genomic_DNA"/>
</dbReference>
<evidence type="ECO:0000313" key="5">
    <source>
        <dbReference type="EMBL" id="MCL6285079.1"/>
    </source>
</evidence>
<dbReference type="Gene3D" id="1.20.120.530">
    <property type="entry name" value="GntR ligand-binding domain-like"/>
    <property type="match status" value="1"/>
</dbReference>
<dbReference type="InterPro" id="IPR008920">
    <property type="entry name" value="TF_FadR/GntR_C"/>
</dbReference>
<dbReference type="PANTHER" id="PTHR43537">
    <property type="entry name" value="TRANSCRIPTIONAL REGULATOR, GNTR FAMILY"/>
    <property type="match status" value="1"/>
</dbReference>
<evidence type="ECO:0000256" key="1">
    <source>
        <dbReference type="ARBA" id="ARBA00023015"/>
    </source>
</evidence>
<evidence type="ECO:0000256" key="3">
    <source>
        <dbReference type="ARBA" id="ARBA00023163"/>
    </source>
</evidence>
<keyword evidence="6" id="KW-1185">Reference proteome</keyword>
<accession>A0ABT0Q884</accession>
<sequence>MTVDNQPVVSRAQRETVQDRIYNEVRNGLMFGQFAPGQKLKLRALAKDAGTSYLPVRDALGRLVAEKALHLLPNRTIAVPELSREVVDDVWRVRIQLEEFATLNAVKNLTKGDLSALNSIQKEMSKKIAKGAHLEQLKSNKAFHFAIYEAARSPVLIGLIENLWLQAGPYISFTRNMKDDSKIHFHEEVLLAIETGDAKSAANAIKSDLMQGLHLIRAMLEEAEANET</sequence>
<keyword evidence="1" id="KW-0805">Transcription regulation</keyword>
<dbReference type="Pfam" id="PF00392">
    <property type="entry name" value="GntR"/>
    <property type="match status" value="1"/>
</dbReference>
<dbReference type="InterPro" id="IPR011711">
    <property type="entry name" value="GntR_C"/>
</dbReference>
<dbReference type="Gene3D" id="1.10.10.10">
    <property type="entry name" value="Winged helix-like DNA-binding domain superfamily/Winged helix DNA-binding domain"/>
    <property type="match status" value="1"/>
</dbReference>
<dbReference type="SUPFAM" id="SSF48008">
    <property type="entry name" value="GntR ligand-binding domain-like"/>
    <property type="match status" value="1"/>
</dbReference>
<dbReference type="PROSITE" id="PS50949">
    <property type="entry name" value="HTH_GNTR"/>
    <property type="match status" value="1"/>
</dbReference>